<gene>
    <name evidence="1" type="ORF">PHYSODRAFT_478847</name>
</gene>
<dbReference type="AlphaFoldDB" id="G4YXQ5"/>
<accession>G4YXQ5</accession>
<keyword evidence="2" id="KW-1185">Reference proteome</keyword>
<dbReference type="Proteomes" id="UP000002640">
    <property type="component" value="Unassembled WGS sequence"/>
</dbReference>
<organism evidence="1 2">
    <name type="scientific">Phytophthora sojae (strain P6497)</name>
    <name type="common">Soybean stem and root rot agent</name>
    <name type="synonym">Phytophthora megasperma f. sp. glycines</name>
    <dbReference type="NCBI Taxonomy" id="1094619"/>
    <lineage>
        <taxon>Eukaryota</taxon>
        <taxon>Sar</taxon>
        <taxon>Stramenopiles</taxon>
        <taxon>Oomycota</taxon>
        <taxon>Peronosporomycetes</taxon>
        <taxon>Peronosporales</taxon>
        <taxon>Peronosporaceae</taxon>
        <taxon>Phytophthora</taxon>
    </lineage>
</organism>
<dbReference type="InParanoid" id="G4YXQ5"/>
<protein>
    <recommendedName>
        <fullName evidence="3">DDE Tnp4 domain-containing protein</fullName>
    </recommendedName>
</protein>
<name>G4YXQ5_PHYSP</name>
<evidence type="ECO:0000313" key="2">
    <source>
        <dbReference type="Proteomes" id="UP000002640"/>
    </source>
</evidence>
<dbReference type="KEGG" id="psoj:PHYSODRAFT_478847"/>
<dbReference type="GeneID" id="20655052"/>
<proteinExistence type="predicted"/>
<sequence length="170" mass="19035">MRETTSRQLLLASELQKARTKKRVLLRLRLRCMLTFDRNMLTVDALIDPSKSPWHTLYASQDRGSFIVVVSIDPQSFECLIKAFSVHYVVKSGVGKSGRPPKFIFKHAVLACLLHYYTPAVENKTLCELFGVPPATLSRVLAKAETALCACLNEPESAFLQRNSNSNGHV</sequence>
<dbReference type="RefSeq" id="XP_009519832.1">
    <property type="nucleotide sequence ID" value="XM_009521537.1"/>
</dbReference>
<dbReference type="EMBL" id="JH159152">
    <property type="protein sequence ID" value="EGZ24544.1"/>
    <property type="molecule type" value="Genomic_DNA"/>
</dbReference>
<reference evidence="1 2" key="1">
    <citation type="journal article" date="2006" name="Science">
        <title>Phytophthora genome sequences uncover evolutionary origins and mechanisms of pathogenesis.</title>
        <authorList>
            <person name="Tyler B.M."/>
            <person name="Tripathy S."/>
            <person name="Zhang X."/>
            <person name="Dehal P."/>
            <person name="Jiang R.H."/>
            <person name="Aerts A."/>
            <person name="Arredondo F.D."/>
            <person name="Baxter L."/>
            <person name="Bensasson D."/>
            <person name="Beynon J.L."/>
            <person name="Chapman J."/>
            <person name="Damasceno C.M."/>
            <person name="Dorrance A.E."/>
            <person name="Dou D."/>
            <person name="Dickerman A.W."/>
            <person name="Dubchak I.L."/>
            <person name="Garbelotto M."/>
            <person name="Gijzen M."/>
            <person name="Gordon S.G."/>
            <person name="Govers F."/>
            <person name="Grunwald N.J."/>
            <person name="Huang W."/>
            <person name="Ivors K.L."/>
            <person name="Jones R.W."/>
            <person name="Kamoun S."/>
            <person name="Krampis K."/>
            <person name="Lamour K.H."/>
            <person name="Lee M.K."/>
            <person name="McDonald W.H."/>
            <person name="Medina M."/>
            <person name="Meijer H.J."/>
            <person name="Nordberg E.K."/>
            <person name="Maclean D.J."/>
            <person name="Ospina-Giraldo M.D."/>
            <person name="Morris P.F."/>
            <person name="Phuntumart V."/>
            <person name="Putnam N.H."/>
            <person name="Rash S."/>
            <person name="Rose J.K."/>
            <person name="Sakihama Y."/>
            <person name="Salamov A.A."/>
            <person name="Savidor A."/>
            <person name="Scheuring C.F."/>
            <person name="Smith B.M."/>
            <person name="Sobral B.W."/>
            <person name="Terry A."/>
            <person name="Torto-Alalibo T.A."/>
            <person name="Win J."/>
            <person name="Xu Z."/>
            <person name="Zhang H."/>
            <person name="Grigoriev I.V."/>
            <person name="Rokhsar D.S."/>
            <person name="Boore J.L."/>
        </authorList>
    </citation>
    <scope>NUCLEOTIDE SEQUENCE [LARGE SCALE GENOMIC DNA]</scope>
    <source>
        <strain evidence="1 2">P6497</strain>
    </source>
</reference>
<dbReference type="PANTHER" id="PTHR48471">
    <property type="entry name" value="DDE TNP4 DOMAIN-CONTAINING PROTEIN"/>
    <property type="match status" value="1"/>
</dbReference>
<dbReference type="PANTHER" id="PTHR48471:SF1">
    <property type="entry name" value="DDE TNP4 DOMAIN-CONTAINING PROTEIN"/>
    <property type="match status" value="1"/>
</dbReference>
<evidence type="ECO:0008006" key="3">
    <source>
        <dbReference type="Google" id="ProtNLM"/>
    </source>
</evidence>
<evidence type="ECO:0000313" key="1">
    <source>
        <dbReference type="EMBL" id="EGZ24544.1"/>
    </source>
</evidence>